<evidence type="ECO:0000313" key="2">
    <source>
        <dbReference type="EMBL" id="GIH83641.1"/>
    </source>
</evidence>
<evidence type="ECO:0000313" key="3">
    <source>
        <dbReference type="Proteomes" id="UP000655044"/>
    </source>
</evidence>
<feature type="region of interest" description="Disordered" evidence="1">
    <location>
        <begin position="44"/>
        <end position="66"/>
    </location>
</feature>
<keyword evidence="3" id="KW-1185">Reference proteome</keyword>
<sequence>MRKRLPGCANTPAAGHPNKAPALSGLAVSRIGAATERNRAMSVNTETLAPPAGRGYDFFQDTGVAR</sequence>
<proteinExistence type="predicted"/>
<feature type="region of interest" description="Disordered" evidence="1">
    <location>
        <begin position="1"/>
        <end position="21"/>
    </location>
</feature>
<protein>
    <submittedName>
        <fullName evidence="2">Uncharacterized protein</fullName>
    </submittedName>
</protein>
<dbReference type="AlphaFoldDB" id="A0A8J3WD83"/>
<organism evidence="2 3">
    <name type="scientific">Planobispora rosea</name>
    <dbReference type="NCBI Taxonomy" id="35762"/>
    <lineage>
        <taxon>Bacteria</taxon>
        <taxon>Bacillati</taxon>
        <taxon>Actinomycetota</taxon>
        <taxon>Actinomycetes</taxon>
        <taxon>Streptosporangiales</taxon>
        <taxon>Streptosporangiaceae</taxon>
        <taxon>Planobispora</taxon>
    </lineage>
</organism>
<comment type="caution">
    <text evidence="2">The sequence shown here is derived from an EMBL/GenBank/DDBJ whole genome shotgun (WGS) entry which is preliminary data.</text>
</comment>
<accession>A0A8J3WD83</accession>
<evidence type="ECO:0000256" key="1">
    <source>
        <dbReference type="SAM" id="MobiDB-lite"/>
    </source>
</evidence>
<dbReference type="EMBL" id="BOOI01000015">
    <property type="protein sequence ID" value="GIH83641.1"/>
    <property type="molecule type" value="Genomic_DNA"/>
</dbReference>
<name>A0A8J3WD83_PLARO</name>
<dbReference type="Proteomes" id="UP000655044">
    <property type="component" value="Unassembled WGS sequence"/>
</dbReference>
<dbReference type="RefSeq" id="WP_141704094.1">
    <property type="nucleotide sequence ID" value="NZ_BMQP01000005.1"/>
</dbReference>
<gene>
    <name evidence="2" type="ORF">Pro02_20490</name>
</gene>
<reference evidence="2" key="1">
    <citation type="submission" date="2021-01" db="EMBL/GenBank/DDBJ databases">
        <title>Whole genome shotgun sequence of Planobispora rosea NBRC 15558.</title>
        <authorList>
            <person name="Komaki H."/>
            <person name="Tamura T."/>
        </authorList>
    </citation>
    <scope>NUCLEOTIDE SEQUENCE</scope>
    <source>
        <strain evidence="2">NBRC 15558</strain>
    </source>
</reference>